<dbReference type="InterPro" id="IPR001173">
    <property type="entry name" value="Glyco_trans_2-like"/>
</dbReference>
<dbReference type="STRING" id="287098.SAMN05421665_2379"/>
<accession>A0A1R3X8H1</accession>
<evidence type="ECO:0000313" key="2">
    <source>
        <dbReference type="EMBL" id="SIT87383.1"/>
    </source>
</evidence>
<gene>
    <name evidence="2" type="ORF">SAMN05421665_2379</name>
</gene>
<protein>
    <submittedName>
        <fullName evidence="2">Glycosyltransferase, GT2 family</fullName>
    </submittedName>
</protein>
<dbReference type="RefSeq" id="WP_076659991.1">
    <property type="nucleotide sequence ID" value="NZ_FTPR01000002.1"/>
</dbReference>
<dbReference type="EMBL" id="FTPR01000002">
    <property type="protein sequence ID" value="SIT87383.1"/>
    <property type="molecule type" value="Genomic_DNA"/>
</dbReference>
<evidence type="ECO:0000259" key="1">
    <source>
        <dbReference type="Pfam" id="PF00535"/>
    </source>
</evidence>
<dbReference type="AlphaFoldDB" id="A0A1R3X8H1"/>
<dbReference type="Gene3D" id="3.90.550.10">
    <property type="entry name" value="Spore Coat Polysaccharide Biosynthesis Protein SpsA, Chain A"/>
    <property type="match status" value="1"/>
</dbReference>
<keyword evidence="2" id="KW-0808">Transferase</keyword>
<dbReference type="InterPro" id="IPR029044">
    <property type="entry name" value="Nucleotide-diphossugar_trans"/>
</dbReference>
<dbReference type="GO" id="GO:0016740">
    <property type="term" value="F:transferase activity"/>
    <property type="evidence" value="ECO:0007669"/>
    <property type="project" value="UniProtKB-KW"/>
</dbReference>
<dbReference type="InterPro" id="IPR050834">
    <property type="entry name" value="Glycosyltransf_2"/>
</dbReference>
<evidence type="ECO:0000313" key="3">
    <source>
        <dbReference type="Proteomes" id="UP000186997"/>
    </source>
</evidence>
<dbReference type="SUPFAM" id="SSF53448">
    <property type="entry name" value="Nucleotide-diphospho-sugar transferases"/>
    <property type="match status" value="1"/>
</dbReference>
<name>A0A1R3X8H1_9RHOB</name>
<dbReference type="PANTHER" id="PTHR43685:SF2">
    <property type="entry name" value="GLYCOSYLTRANSFERASE 2-LIKE DOMAIN-CONTAINING PROTEIN"/>
    <property type="match status" value="1"/>
</dbReference>
<dbReference type="PANTHER" id="PTHR43685">
    <property type="entry name" value="GLYCOSYLTRANSFERASE"/>
    <property type="match status" value="1"/>
</dbReference>
<organism evidence="2 3">
    <name type="scientific">Yoonia rosea</name>
    <dbReference type="NCBI Taxonomy" id="287098"/>
    <lineage>
        <taxon>Bacteria</taxon>
        <taxon>Pseudomonadati</taxon>
        <taxon>Pseudomonadota</taxon>
        <taxon>Alphaproteobacteria</taxon>
        <taxon>Rhodobacterales</taxon>
        <taxon>Paracoccaceae</taxon>
        <taxon>Yoonia</taxon>
    </lineage>
</organism>
<keyword evidence="3" id="KW-1185">Reference proteome</keyword>
<dbReference type="CDD" id="cd00761">
    <property type="entry name" value="Glyco_tranf_GTA_type"/>
    <property type="match status" value="1"/>
</dbReference>
<dbReference type="Proteomes" id="UP000186997">
    <property type="component" value="Unassembled WGS sequence"/>
</dbReference>
<dbReference type="Pfam" id="PF00535">
    <property type="entry name" value="Glycos_transf_2"/>
    <property type="match status" value="1"/>
</dbReference>
<sequence length="248" mass="27848">MKTTVIVPVYNRPDSLVLAIRSLIRERNAVDMDILIVDDGSTDQTPDVIQSLADSHPEIRAVRRDNGGVTKARNTGLDNLHDETAFVTFLDSDDTLAADRFATDMPILQAQPDIALTYGNMVATTQIDPLTLRPVQGAAQKEITGIHLSCALMRRSLITRIGRFDETLIQAEDTDYLLRIFETGTGFVQTSTICHYYLRHDGGMTQDFDLGRKYFARAVMKSLQRRKADPTRKLHKPTFDLMLPPELI</sequence>
<proteinExistence type="predicted"/>
<reference evidence="3" key="1">
    <citation type="submission" date="2017-01" db="EMBL/GenBank/DDBJ databases">
        <authorList>
            <person name="Varghese N."/>
            <person name="Submissions S."/>
        </authorList>
    </citation>
    <scope>NUCLEOTIDE SEQUENCE [LARGE SCALE GENOMIC DNA]</scope>
    <source>
        <strain evidence="3">DSM 29591</strain>
    </source>
</reference>
<feature type="domain" description="Glycosyltransferase 2-like" evidence="1">
    <location>
        <begin position="4"/>
        <end position="110"/>
    </location>
</feature>